<dbReference type="CDD" id="cd02440">
    <property type="entry name" value="AdoMet_MTases"/>
    <property type="match status" value="1"/>
</dbReference>
<dbReference type="Gene3D" id="3.40.50.150">
    <property type="entry name" value="Vaccinia Virus protein VP39"/>
    <property type="match status" value="1"/>
</dbReference>
<dbReference type="GO" id="GO:0008168">
    <property type="term" value="F:methyltransferase activity"/>
    <property type="evidence" value="ECO:0007669"/>
    <property type="project" value="UniProtKB-KW"/>
</dbReference>
<dbReference type="Pfam" id="PF13847">
    <property type="entry name" value="Methyltransf_31"/>
    <property type="match status" value="1"/>
</dbReference>
<dbReference type="EMBL" id="CP121194">
    <property type="protein sequence ID" value="XBH11407.1"/>
    <property type="molecule type" value="Genomic_DNA"/>
</dbReference>
<dbReference type="GO" id="GO:0032259">
    <property type="term" value="P:methylation"/>
    <property type="evidence" value="ECO:0007669"/>
    <property type="project" value="UniProtKB-KW"/>
</dbReference>
<dbReference type="InterPro" id="IPR053173">
    <property type="entry name" value="SAM-binding_MTase"/>
</dbReference>
<evidence type="ECO:0000313" key="3">
    <source>
        <dbReference type="EMBL" id="XBH11407.1"/>
    </source>
</evidence>
<protein>
    <submittedName>
        <fullName evidence="3">Class I SAM-dependent methyltransferase</fullName>
        <ecNumber evidence="3">2.1.-.-</ecNumber>
    </submittedName>
</protein>
<sequence length="359" mass="38973">MGSLGTPLPIDESKLHAFMNHAVGDMGAAMHAVLIVIGDKLGLYKAMGDSKPISPSELASRTGTSERYVREWLNANAAGGYVTYNPDAATYTLPPEQALALAVENGPAFLPGAFQIISSCFNDQGKIEEAFRTGKGVGWHEHHHDLFHGTERFFRPGYIANLTSHWIPALNGVEDKLKKGAKVADIGCGLGSSTILMAKSFPKSEFFGFDYHSQSIELARQEAKRDAVEDHLHFSVATAKNYPGSDYDFVTCFDCLHDMGDPVGAAKHVRSTMKDDGIWMIVEPFAEDATEANFNPVGRVFYSASTLLCVPASISQEVGLALGAQAGEKRIGEVVRSGGFTHFRRATQTPFNLVFEARP</sequence>
<name>A0AAU7D0D1_9BACT</name>
<dbReference type="SUPFAM" id="SSF53335">
    <property type="entry name" value="S-adenosyl-L-methionine-dependent methyltransferases"/>
    <property type="match status" value="1"/>
</dbReference>
<dbReference type="EMBL" id="CP121195">
    <property type="protein sequence ID" value="XBH14889.1"/>
    <property type="molecule type" value="Genomic_DNA"/>
</dbReference>
<keyword evidence="3" id="KW-0489">Methyltransferase</keyword>
<dbReference type="PANTHER" id="PTHR45128:SF2">
    <property type="entry name" value="METHYLTRANSFERASE DOMAIN-CONTAINING PROTEIN"/>
    <property type="match status" value="1"/>
</dbReference>
<dbReference type="KEGG" id="epl:P4G45_06705"/>
<dbReference type="InterPro" id="IPR029063">
    <property type="entry name" value="SAM-dependent_MTases_sf"/>
</dbReference>
<dbReference type="AlphaFoldDB" id="A0AAU7D0D1"/>
<keyword evidence="3" id="KW-0808">Transferase</keyword>
<feature type="domain" description="S-adenosylmethionine-dependent methyltransferase Rv2258c-like winged HTH" evidence="2">
    <location>
        <begin position="30"/>
        <end position="101"/>
    </location>
</feature>
<dbReference type="SUPFAM" id="SSF46785">
    <property type="entry name" value="Winged helix' DNA-binding domain"/>
    <property type="match status" value="1"/>
</dbReference>
<organism evidence="3">
    <name type="scientific">Edaphobacter paludis</name>
    <dbReference type="NCBI Taxonomy" id="3035702"/>
    <lineage>
        <taxon>Bacteria</taxon>
        <taxon>Pseudomonadati</taxon>
        <taxon>Acidobacteriota</taxon>
        <taxon>Terriglobia</taxon>
        <taxon>Terriglobales</taxon>
        <taxon>Acidobacteriaceae</taxon>
        <taxon>Edaphobacter</taxon>
    </lineage>
</organism>
<dbReference type="PANTHER" id="PTHR45128">
    <property type="entry name" value="METHYLTRANSFERASE TYPE 11"/>
    <property type="match status" value="1"/>
</dbReference>
<dbReference type="RefSeq" id="WP_348268899.1">
    <property type="nucleotide sequence ID" value="NZ_CP121194.1"/>
</dbReference>
<accession>A0AAU7D0D1</accession>
<evidence type="ECO:0000259" key="2">
    <source>
        <dbReference type="Pfam" id="PF21320"/>
    </source>
</evidence>
<dbReference type="EC" id="2.1.-.-" evidence="3"/>
<reference evidence="3" key="1">
    <citation type="submission" date="2023-03" db="EMBL/GenBank/DDBJ databases">
        <title>Edaphobacter sp.</title>
        <authorList>
            <person name="Huber K.J."/>
            <person name="Papendorf J."/>
            <person name="Pilke C."/>
            <person name="Bunk B."/>
            <person name="Sproeer C."/>
            <person name="Pester M."/>
        </authorList>
    </citation>
    <scope>NUCLEOTIDE SEQUENCE</scope>
    <source>
        <strain evidence="3">DSM 109919</strain>
        <strain evidence="4">DSM 109920</strain>
    </source>
</reference>
<accession>A0AAU7DC50</accession>
<proteinExistence type="predicted"/>
<dbReference type="InterPro" id="IPR036388">
    <property type="entry name" value="WH-like_DNA-bd_sf"/>
</dbReference>
<dbReference type="Pfam" id="PF21320">
    <property type="entry name" value="WHD_Rv2258c"/>
    <property type="match status" value="1"/>
</dbReference>
<dbReference type="Gene3D" id="1.10.10.10">
    <property type="entry name" value="Winged helix-like DNA-binding domain superfamily/Winged helix DNA-binding domain"/>
    <property type="match status" value="1"/>
</dbReference>
<dbReference type="InterPro" id="IPR025714">
    <property type="entry name" value="Methyltranfer_dom"/>
</dbReference>
<dbReference type="InterPro" id="IPR048711">
    <property type="entry name" value="WHD_Rv2258c"/>
</dbReference>
<evidence type="ECO:0000259" key="1">
    <source>
        <dbReference type="Pfam" id="PF13847"/>
    </source>
</evidence>
<dbReference type="InterPro" id="IPR036390">
    <property type="entry name" value="WH_DNA-bd_sf"/>
</dbReference>
<feature type="domain" description="Methyltransferase" evidence="1">
    <location>
        <begin position="178"/>
        <end position="289"/>
    </location>
</feature>
<evidence type="ECO:0000313" key="4">
    <source>
        <dbReference type="EMBL" id="XBH14889.1"/>
    </source>
</evidence>
<gene>
    <name evidence="3" type="ORF">P4G45_06705</name>
    <name evidence="4" type="ORF">P8936_06940</name>
</gene>